<gene>
    <name evidence="5" type="primary">rspR_2</name>
    <name evidence="5" type="ORF">ATZ99_03290</name>
</gene>
<dbReference type="InterPro" id="IPR036390">
    <property type="entry name" value="WH_DNA-bd_sf"/>
</dbReference>
<keyword evidence="3" id="KW-0804">Transcription</keyword>
<feature type="domain" description="HTH gntR-type" evidence="4">
    <location>
        <begin position="14"/>
        <end position="81"/>
    </location>
</feature>
<dbReference type="InterPro" id="IPR008920">
    <property type="entry name" value="TF_FadR/GntR_C"/>
</dbReference>
<name>A0A161PZ47_9FIRM</name>
<dbReference type="CDD" id="cd07377">
    <property type="entry name" value="WHTH_GntR"/>
    <property type="match status" value="1"/>
</dbReference>
<keyword evidence="1" id="KW-0805">Transcription regulation</keyword>
<dbReference type="Proteomes" id="UP000075737">
    <property type="component" value="Unassembled WGS sequence"/>
</dbReference>
<evidence type="ECO:0000259" key="4">
    <source>
        <dbReference type="PROSITE" id="PS50949"/>
    </source>
</evidence>
<dbReference type="GO" id="GO:0003700">
    <property type="term" value="F:DNA-binding transcription factor activity"/>
    <property type="evidence" value="ECO:0007669"/>
    <property type="project" value="InterPro"/>
</dbReference>
<dbReference type="InterPro" id="IPR000485">
    <property type="entry name" value="AsnC-type_HTH_dom"/>
</dbReference>
<dbReference type="PANTHER" id="PTHR43537:SF24">
    <property type="entry name" value="GLUCONATE OPERON TRANSCRIPTIONAL REPRESSOR"/>
    <property type="match status" value="1"/>
</dbReference>
<dbReference type="Pfam" id="PF07729">
    <property type="entry name" value="FCD"/>
    <property type="match status" value="1"/>
</dbReference>
<proteinExistence type="predicted"/>
<dbReference type="InterPro" id="IPR000524">
    <property type="entry name" value="Tscrpt_reg_HTH_GntR"/>
</dbReference>
<evidence type="ECO:0000256" key="2">
    <source>
        <dbReference type="ARBA" id="ARBA00023125"/>
    </source>
</evidence>
<dbReference type="PRINTS" id="PR00035">
    <property type="entry name" value="HTHGNTR"/>
</dbReference>
<dbReference type="Gene3D" id="1.20.120.530">
    <property type="entry name" value="GntR ligand-binding domain-like"/>
    <property type="match status" value="1"/>
</dbReference>
<evidence type="ECO:0000313" key="6">
    <source>
        <dbReference type="Proteomes" id="UP000075737"/>
    </source>
</evidence>
<dbReference type="Pfam" id="PF00392">
    <property type="entry name" value="GntR"/>
    <property type="match status" value="1"/>
</dbReference>
<dbReference type="EMBL" id="LOHZ01000019">
    <property type="protein sequence ID" value="KYO68019.1"/>
    <property type="molecule type" value="Genomic_DNA"/>
</dbReference>
<accession>A0A161PZ47</accession>
<dbReference type="SMART" id="SM00895">
    <property type="entry name" value="FCD"/>
    <property type="match status" value="1"/>
</dbReference>
<sequence length="228" mass="26105">MENLLGPIELQEYPPISREVYRILRENILNAKLPQGLKLVERDIARQLGVSRTPVREAIRKLEQEGLVRHIPRKGVIVSNISERDIQDIYAIRAVLEGLAARLAAERISPKKLNRLNEIITEMKKALEQKDEKTLQVLHLEFNNIIYEAAECPRLYQMINLLVDYIAAFTKIGYSVPGRMQAATEEHENLAKAIAEGDFVLAEEIARKHIEKSREAYFLKKNQGVSKI</sequence>
<evidence type="ECO:0000313" key="5">
    <source>
        <dbReference type="EMBL" id="KYO68019.1"/>
    </source>
</evidence>
<evidence type="ECO:0000256" key="3">
    <source>
        <dbReference type="ARBA" id="ARBA00023163"/>
    </source>
</evidence>
<dbReference type="STRING" id="520767.ATZ99_03290"/>
<dbReference type="SMART" id="SM00345">
    <property type="entry name" value="HTH_GNTR"/>
    <property type="match status" value="1"/>
</dbReference>
<dbReference type="SUPFAM" id="SSF46785">
    <property type="entry name" value="Winged helix' DNA-binding domain"/>
    <property type="match status" value="1"/>
</dbReference>
<dbReference type="OrthoDB" id="9781630at2"/>
<keyword evidence="6" id="KW-1185">Reference proteome</keyword>
<comment type="caution">
    <text evidence="5">The sequence shown here is derived from an EMBL/GenBank/DDBJ whole genome shotgun (WGS) entry which is preliminary data.</text>
</comment>
<dbReference type="SUPFAM" id="SSF48008">
    <property type="entry name" value="GntR ligand-binding domain-like"/>
    <property type="match status" value="1"/>
</dbReference>
<evidence type="ECO:0000256" key="1">
    <source>
        <dbReference type="ARBA" id="ARBA00023015"/>
    </source>
</evidence>
<dbReference type="Gene3D" id="1.10.10.10">
    <property type="entry name" value="Winged helix-like DNA-binding domain superfamily/Winged helix DNA-binding domain"/>
    <property type="match status" value="1"/>
</dbReference>
<dbReference type="PROSITE" id="PS50949">
    <property type="entry name" value="HTH_GNTR"/>
    <property type="match status" value="1"/>
</dbReference>
<dbReference type="AlphaFoldDB" id="A0A161PZ47"/>
<dbReference type="RefSeq" id="WP_068747506.1">
    <property type="nucleotide sequence ID" value="NZ_LOHZ01000019.1"/>
</dbReference>
<dbReference type="GO" id="GO:0043565">
    <property type="term" value="F:sequence-specific DNA binding"/>
    <property type="evidence" value="ECO:0007669"/>
    <property type="project" value="InterPro"/>
</dbReference>
<keyword evidence="2" id="KW-0238">DNA-binding</keyword>
<dbReference type="PRINTS" id="PR00033">
    <property type="entry name" value="HTHASNC"/>
</dbReference>
<dbReference type="PANTHER" id="PTHR43537">
    <property type="entry name" value="TRANSCRIPTIONAL REGULATOR, GNTR FAMILY"/>
    <property type="match status" value="1"/>
</dbReference>
<protein>
    <submittedName>
        <fullName evidence="5">HTH-type transcriptional repressor RspR</fullName>
    </submittedName>
</protein>
<dbReference type="InterPro" id="IPR011711">
    <property type="entry name" value="GntR_C"/>
</dbReference>
<dbReference type="PATRIC" id="fig|520767.4.peg.333"/>
<dbReference type="InterPro" id="IPR036388">
    <property type="entry name" value="WH-like_DNA-bd_sf"/>
</dbReference>
<reference evidence="5 6" key="1">
    <citation type="submission" date="2015-12" db="EMBL/GenBank/DDBJ databases">
        <title>Draft genome of Thermovenabulum gondwanense isolated from a red thermophilic microbial mat colonisisng an outflow channel of a bore well.</title>
        <authorList>
            <person name="Patel B.K."/>
        </authorList>
    </citation>
    <scope>NUCLEOTIDE SEQUENCE [LARGE SCALE GENOMIC DNA]</scope>
    <source>
        <strain evidence="5 6">R270</strain>
    </source>
</reference>
<organism evidence="5 6">
    <name type="scientific">Thermovenabulum gondwanense</name>
    <dbReference type="NCBI Taxonomy" id="520767"/>
    <lineage>
        <taxon>Bacteria</taxon>
        <taxon>Bacillati</taxon>
        <taxon>Bacillota</taxon>
        <taxon>Clostridia</taxon>
        <taxon>Thermosediminibacterales</taxon>
        <taxon>Thermosediminibacteraceae</taxon>
        <taxon>Thermovenabulum</taxon>
    </lineage>
</organism>